<accession>A0A815V9C7</accession>
<evidence type="ECO:0000259" key="1">
    <source>
        <dbReference type="PROSITE" id="PS50181"/>
    </source>
</evidence>
<keyword evidence="4" id="KW-1185">Reference proteome</keyword>
<protein>
    <recommendedName>
        <fullName evidence="1">F-box domain-containing protein</fullName>
    </recommendedName>
</protein>
<feature type="domain" description="F-box" evidence="1">
    <location>
        <begin position="10"/>
        <end position="57"/>
    </location>
</feature>
<dbReference type="EMBL" id="CAJNOJ010000299">
    <property type="protein sequence ID" value="CAF1380686.1"/>
    <property type="molecule type" value="Genomic_DNA"/>
</dbReference>
<name>A0A815V9C7_ADIRI</name>
<evidence type="ECO:0000313" key="3">
    <source>
        <dbReference type="EMBL" id="CAF1527127.1"/>
    </source>
</evidence>
<reference evidence="3" key="1">
    <citation type="submission" date="2021-02" db="EMBL/GenBank/DDBJ databases">
        <authorList>
            <person name="Nowell W R."/>
        </authorList>
    </citation>
    <scope>NUCLEOTIDE SEQUENCE</scope>
</reference>
<organism evidence="3 4">
    <name type="scientific">Adineta ricciae</name>
    <name type="common">Rotifer</name>
    <dbReference type="NCBI Taxonomy" id="249248"/>
    <lineage>
        <taxon>Eukaryota</taxon>
        <taxon>Metazoa</taxon>
        <taxon>Spiralia</taxon>
        <taxon>Gnathifera</taxon>
        <taxon>Rotifera</taxon>
        <taxon>Eurotatoria</taxon>
        <taxon>Bdelloidea</taxon>
        <taxon>Adinetida</taxon>
        <taxon>Adinetidae</taxon>
        <taxon>Adineta</taxon>
    </lineage>
</organism>
<dbReference type="PROSITE" id="PS50181">
    <property type="entry name" value="FBOX"/>
    <property type="match status" value="1"/>
</dbReference>
<evidence type="ECO:0000313" key="2">
    <source>
        <dbReference type="EMBL" id="CAF1380686.1"/>
    </source>
</evidence>
<comment type="caution">
    <text evidence="3">The sequence shown here is derived from an EMBL/GenBank/DDBJ whole genome shotgun (WGS) entry which is preliminary data.</text>
</comment>
<evidence type="ECO:0000313" key="4">
    <source>
        <dbReference type="Proteomes" id="UP000663828"/>
    </source>
</evidence>
<proteinExistence type="predicted"/>
<gene>
    <name evidence="2" type="ORF">EDS130_LOCUS34906</name>
    <name evidence="3" type="ORF">XAT740_LOCUS41189</name>
</gene>
<dbReference type="AlphaFoldDB" id="A0A815V9C7"/>
<dbReference type="Proteomes" id="UP000663852">
    <property type="component" value="Unassembled WGS sequence"/>
</dbReference>
<dbReference type="Proteomes" id="UP000663828">
    <property type="component" value="Unassembled WGS sequence"/>
</dbReference>
<dbReference type="InterPro" id="IPR032675">
    <property type="entry name" value="LRR_dom_sf"/>
</dbReference>
<dbReference type="Gene3D" id="3.80.10.10">
    <property type="entry name" value="Ribonuclease Inhibitor"/>
    <property type="match status" value="1"/>
</dbReference>
<dbReference type="OrthoDB" id="9988833at2759"/>
<sequence>MGRRSKSKKICSIENLSNEIFYEIFKYVDGCDVFYSFSNLNHRFENLLKSLFFILNINSDHLKSKKYLRKIFKQIFNCHQNQIISIYMDMSLSFKDTFSFDSSFNQLATLHLYNLESKKFLRNLSCLSNLSLLNLHICDPSIDLNVIYEIVLTLPKLKTFHIKTDHNLKFSSLSHIKKNLNEIERLNIRDHCDFNEILSILSCSSSLSHLVYIQTNPIDYNIQINSPIILSKLTHVYLRITGMKFHVLENFLKQISLKLQTLSLTTENEDMKYLDGNHWENYLSKNLPQLEKFYFKSYMKHHHRIDQRKLNQFLTSFWIKRQWILEINVHCTHFLYSITPYKKRWYDSLVNDGITPSSFQLEKSCQLTLNNVNTKFWKQIQHLISLTKIYHLVLLEGKTFIGKLIQIVNSLPELISLQFNSLSFVVPNGEDLRPCFSKKSPSKIEKIYVENIETNAEIALLSTLCPRMNCLRIISFGKNTNSYSFYY</sequence>
<dbReference type="InterPro" id="IPR001810">
    <property type="entry name" value="F-box_dom"/>
</dbReference>
<dbReference type="EMBL" id="CAJNOR010004783">
    <property type="protein sequence ID" value="CAF1527127.1"/>
    <property type="molecule type" value="Genomic_DNA"/>
</dbReference>